<dbReference type="AlphaFoldDB" id="A0A0G3EMC7"/>
<protein>
    <submittedName>
        <fullName evidence="1">Uncharacterized protein</fullName>
    </submittedName>
</protein>
<reference evidence="2" key="1">
    <citation type="submission" date="2015-06" db="EMBL/GenBank/DDBJ databases">
        <authorList>
            <person name="Lim Y.L."/>
            <person name="Ee R."/>
            <person name="Yong D."/>
            <person name="How K.Y."/>
            <person name="Yin W.F."/>
            <person name="Chan K.G."/>
        </authorList>
    </citation>
    <scope>NUCLEOTIDE SEQUENCE [LARGE SCALE GENOMIC DNA]</scope>
    <source>
        <strain evidence="2">DSM 25325</strain>
    </source>
</reference>
<organism evidence="1 2">
    <name type="scientific">Pandoraea thiooxydans</name>
    <dbReference type="NCBI Taxonomy" id="445709"/>
    <lineage>
        <taxon>Bacteria</taxon>
        <taxon>Pseudomonadati</taxon>
        <taxon>Pseudomonadota</taxon>
        <taxon>Betaproteobacteria</taxon>
        <taxon>Burkholderiales</taxon>
        <taxon>Burkholderiaceae</taxon>
        <taxon>Pandoraea</taxon>
    </lineage>
</organism>
<name>A0A0G3EMC7_9BURK</name>
<accession>A0A0G3EMC7</accession>
<sequence length="93" mass="10810">MAAGITKKVRRFALETIDVMGQTGIGAVERPDGRFVLYPDHWMQTETLRHKLTKMRRRACQLEYQLACMTRELARLQAIVQHPYQTHNGDQPE</sequence>
<gene>
    <name evidence="1" type="ORF">ABW99_07775</name>
</gene>
<dbReference type="RefSeq" id="WP_047213945.1">
    <property type="nucleotide sequence ID" value="NZ_CP011568.3"/>
</dbReference>
<proteinExistence type="predicted"/>
<dbReference type="STRING" id="445709.ABW99_07775"/>
<keyword evidence="2" id="KW-1185">Reference proteome</keyword>
<evidence type="ECO:0000313" key="2">
    <source>
        <dbReference type="Proteomes" id="UP000036700"/>
    </source>
</evidence>
<evidence type="ECO:0000313" key="1">
    <source>
        <dbReference type="EMBL" id="AKJ68125.1"/>
    </source>
</evidence>
<dbReference type="OrthoDB" id="8944228at2"/>
<dbReference type="EMBL" id="CP011568">
    <property type="protein sequence ID" value="AKJ68125.1"/>
    <property type="molecule type" value="Genomic_DNA"/>
</dbReference>
<dbReference type="Proteomes" id="UP000036700">
    <property type="component" value="Chromosome"/>
</dbReference>
<dbReference type="PATRIC" id="fig|445709.3.peg.1659"/>
<dbReference type="KEGG" id="ptx:ABW99_07775"/>